<keyword evidence="2" id="KW-1185">Reference proteome</keyword>
<dbReference type="Proteomes" id="UP000308600">
    <property type="component" value="Unassembled WGS sequence"/>
</dbReference>
<proteinExistence type="predicted"/>
<evidence type="ECO:0000313" key="2">
    <source>
        <dbReference type="Proteomes" id="UP000308600"/>
    </source>
</evidence>
<protein>
    <submittedName>
        <fullName evidence="1">Uncharacterized protein</fullName>
    </submittedName>
</protein>
<gene>
    <name evidence="1" type="ORF">BDN72DRAFT_772960</name>
</gene>
<accession>A0ACD3AKE7</accession>
<sequence length="228" mass="23456">MTSPVLGDGHNHRHPKRHPSQVNATAPELVVRHERGLAKRFDNARLSFFDPGASACGGFNTDADFIVALNIPQFDGDPGHHCFEGITITYGGKTTQATITDRCGDCPYGGIDLSRGLFDFFASEDAGIIYGTWNFGSGAPPPPSPSPPPPPPTSSSPPPTPSSSTPPSSTIAHTSTSSNASASTTSSGGSANPSATATVDTPNGIIAQFYLAFLELGGIVEAGGTWSG</sequence>
<name>A0ACD3AKE7_9AGAR</name>
<organism evidence="1 2">
    <name type="scientific">Pluteus cervinus</name>
    <dbReference type="NCBI Taxonomy" id="181527"/>
    <lineage>
        <taxon>Eukaryota</taxon>
        <taxon>Fungi</taxon>
        <taxon>Dikarya</taxon>
        <taxon>Basidiomycota</taxon>
        <taxon>Agaricomycotina</taxon>
        <taxon>Agaricomycetes</taxon>
        <taxon>Agaricomycetidae</taxon>
        <taxon>Agaricales</taxon>
        <taxon>Pluteineae</taxon>
        <taxon>Pluteaceae</taxon>
        <taxon>Pluteus</taxon>
    </lineage>
</organism>
<evidence type="ECO:0000313" key="1">
    <source>
        <dbReference type="EMBL" id="TFK65689.1"/>
    </source>
</evidence>
<dbReference type="EMBL" id="ML208428">
    <property type="protein sequence ID" value="TFK65689.1"/>
    <property type="molecule type" value="Genomic_DNA"/>
</dbReference>
<reference evidence="1 2" key="1">
    <citation type="journal article" date="2019" name="Nat. Ecol. Evol.">
        <title>Megaphylogeny resolves global patterns of mushroom evolution.</title>
        <authorList>
            <person name="Varga T."/>
            <person name="Krizsan K."/>
            <person name="Foldi C."/>
            <person name="Dima B."/>
            <person name="Sanchez-Garcia M."/>
            <person name="Sanchez-Ramirez S."/>
            <person name="Szollosi G.J."/>
            <person name="Szarkandi J.G."/>
            <person name="Papp V."/>
            <person name="Albert L."/>
            <person name="Andreopoulos W."/>
            <person name="Angelini C."/>
            <person name="Antonin V."/>
            <person name="Barry K.W."/>
            <person name="Bougher N.L."/>
            <person name="Buchanan P."/>
            <person name="Buyck B."/>
            <person name="Bense V."/>
            <person name="Catcheside P."/>
            <person name="Chovatia M."/>
            <person name="Cooper J."/>
            <person name="Damon W."/>
            <person name="Desjardin D."/>
            <person name="Finy P."/>
            <person name="Geml J."/>
            <person name="Haridas S."/>
            <person name="Hughes K."/>
            <person name="Justo A."/>
            <person name="Karasinski D."/>
            <person name="Kautmanova I."/>
            <person name="Kiss B."/>
            <person name="Kocsube S."/>
            <person name="Kotiranta H."/>
            <person name="LaButti K.M."/>
            <person name="Lechner B.E."/>
            <person name="Liimatainen K."/>
            <person name="Lipzen A."/>
            <person name="Lukacs Z."/>
            <person name="Mihaltcheva S."/>
            <person name="Morgado L.N."/>
            <person name="Niskanen T."/>
            <person name="Noordeloos M.E."/>
            <person name="Ohm R.A."/>
            <person name="Ortiz-Santana B."/>
            <person name="Ovrebo C."/>
            <person name="Racz N."/>
            <person name="Riley R."/>
            <person name="Savchenko A."/>
            <person name="Shiryaev A."/>
            <person name="Soop K."/>
            <person name="Spirin V."/>
            <person name="Szebenyi C."/>
            <person name="Tomsovsky M."/>
            <person name="Tulloss R.E."/>
            <person name="Uehling J."/>
            <person name="Grigoriev I.V."/>
            <person name="Vagvolgyi C."/>
            <person name="Papp T."/>
            <person name="Martin F.M."/>
            <person name="Miettinen O."/>
            <person name="Hibbett D.S."/>
            <person name="Nagy L.G."/>
        </authorList>
    </citation>
    <scope>NUCLEOTIDE SEQUENCE [LARGE SCALE GENOMIC DNA]</scope>
    <source>
        <strain evidence="1 2">NL-1719</strain>
    </source>
</reference>